<feature type="compositionally biased region" description="Basic and acidic residues" evidence="1">
    <location>
        <begin position="125"/>
        <end position="138"/>
    </location>
</feature>
<gene>
    <name evidence="3" type="ORF">ASPCAL05609</name>
</gene>
<keyword evidence="2" id="KW-0472">Membrane</keyword>
<dbReference type="AlphaFoldDB" id="A0A0U5FY48"/>
<dbReference type="OrthoDB" id="5425637at2759"/>
<dbReference type="Proteomes" id="UP000054771">
    <property type="component" value="Unassembled WGS sequence"/>
</dbReference>
<dbReference type="OMA" id="MIVLCTI"/>
<organism evidence="3 4">
    <name type="scientific">Aspergillus calidoustus</name>
    <dbReference type="NCBI Taxonomy" id="454130"/>
    <lineage>
        <taxon>Eukaryota</taxon>
        <taxon>Fungi</taxon>
        <taxon>Dikarya</taxon>
        <taxon>Ascomycota</taxon>
        <taxon>Pezizomycotina</taxon>
        <taxon>Eurotiomycetes</taxon>
        <taxon>Eurotiomycetidae</taxon>
        <taxon>Eurotiales</taxon>
        <taxon>Aspergillaceae</taxon>
        <taxon>Aspergillus</taxon>
        <taxon>Aspergillus subgen. Nidulantes</taxon>
    </lineage>
</organism>
<evidence type="ECO:0000313" key="3">
    <source>
        <dbReference type="EMBL" id="CEL04480.1"/>
    </source>
</evidence>
<keyword evidence="2" id="KW-1133">Transmembrane helix</keyword>
<reference evidence="4" key="1">
    <citation type="journal article" date="2016" name="Genome Announc.">
        <title>Draft genome sequences of fungus Aspergillus calidoustus.</title>
        <authorList>
            <person name="Horn F."/>
            <person name="Linde J."/>
            <person name="Mattern D.J."/>
            <person name="Walther G."/>
            <person name="Guthke R."/>
            <person name="Scherlach K."/>
            <person name="Martin K."/>
            <person name="Brakhage A.A."/>
            <person name="Petzke L."/>
            <person name="Valiante V."/>
        </authorList>
    </citation>
    <scope>NUCLEOTIDE SEQUENCE [LARGE SCALE GENOMIC DNA]</scope>
    <source>
        <strain evidence="4">SF006504</strain>
    </source>
</reference>
<keyword evidence="4" id="KW-1185">Reference proteome</keyword>
<keyword evidence="2" id="KW-0812">Transmembrane</keyword>
<evidence type="ECO:0000256" key="1">
    <source>
        <dbReference type="SAM" id="MobiDB-lite"/>
    </source>
</evidence>
<feature type="region of interest" description="Disordered" evidence="1">
    <location>
        <begin position="114"/>
        <end position="150"/>
    </location>
</feature>
<name>A0A0U5FY48_ASPCI</name>
<proteinExistence type="predicted"/>
<accession>A0A0U5FY48</accession>
<feature type="transmembrane region" description="Helical" evidence="2">
    <location>
        <begin position="64"/>
        <end position="88"/>
    </location>
</feature>
<feature type="transmembrane region" description="Helical" evidence="2">
    <location>
        <begin position="17"/>
        <end position="36"/>
    </location>
</feature>
<protein>
    <submittedName>
        <fullName evidence="3">Uncharacterized protein</fullName>
    </submittedName>
</protein>
<evidence type="ECO:0000256" key="2">
    <source>
        <dbReference type="SAM" id="Phobius"/>
    </source>
</evidence>
<sequence length="179" mass="19530">MLPGTCAQHKPNMSTTYLFSLVGSILITRAAAQFGYDDPNDIESINAAGAAGPSSGGGMSTGGMIALCVIVGVVVIIGFSSAALFYLAKKRQWKMREKIRRSARHVVQAVKTPLTPRFPRSQRPHPRDRERIPREAARAKPQRLPTDVEKDAVVIKDDASKALGTKARGWSSYFSFNRS</sequence>
<dbReference type="EMBL" id="CDMC01000004">
    <property type="protein sequence ID" value="CEL04480.1"/>
    <property type="molecule type" value="Genomic_DNA"/>
</dbReference>
<evidence type="ECO:0000313" key="4">
    <source>
        <dbReference type="Proteomes" id="UP000054771"/>
    </source>
</evidence>